<keyword evidence="4" id="KW-0597">Phosphoprotein</keyword>
<dbReference type="InterPro" id="IPR046959">
    <property type="entry name" value="PRK1-6/SRF4-like"/>
</dbReference>
<dbReference type="PANTHER" id="PTHR48007:SF19">
    <property type="entry name" value="POLLEN RECEPTOR-LIKE KINASE 5"/>
    <property type="match status" value="1"/>
</dbReference>
<dbReference type="InterPro" id="IPR001245">
    <property type="entry name" value="Ser-Thr/Tyr_kinase_cat_dom"/>
</dbReference>
<keyword evidence="23" id="KW-1185">Reference proteome</keyword>
<evidence type="ECO:0000256" key="16">
    <source>
        <dbReference type="ARBA" id="ARBA00047899"/>
    </source>
</evidence>
<dbReference type="Proteomes" id="UP000516437">
    <property type="component" value="Chromosome 3"/>
</dbReference>
<comment type="catalytic activity">
    <reaction evidence="16">
        <text>L-threonyl-[protein] + ATP = O-phospho-L-threonyl-[protein] + ADP + H(+)</text>
        <dbReference type="Rhea" id="RHEA:46608"/>
        <dbReference type="Rhea" id="RHEA-COMP:11060"/>
        <dbReference type="Rhea" id="RHEA-COMP:11605"/>
        <dbReference type="ChEBI" id="CHEBI:15378"/>
        <dbReference type="ChEBI" id="CHEBI:30013"/>
        <dbReference type="ChEBI" id="CHEBI:30616"/>
        <dbReference type="ChEBI" id="CHEBI:61977"/>
        <dbReference type="ChEBI" id="CHEBI:456216"/>
        <dbReference type="EC" id="2.7.11.1"/>
    </reaction>
</comment>
<gene>
    <name evidence="22" type="ORF">CJ030_MR3G026107</name>
</gene>
<evidence type="ECO:0000256" key="14">
    <source>
        <dbReference type="ARBA" id="ARBA00023136"/>
    </source>
</evidence>
<organism evidence="22 23">
    <name type="scientific">Morella rubra</name>
    <name type="common">Chinese bayberry</name>
    <dbReference type="NCBI Taxonomy" id="262757"/>
    <lineage>
        <taxon>Eukaryota</taxon>
        <taxon>Viridiplantae</taxon>
        <taxon>Streptophyta</taxon>
        <taxon>Embryophyta</taxon>
        <taxon>Tracheophyta</taxon>
        <taxon>Spermatophyta</taxon>
        <taxon>Magnoliopsida</taxon>
        <taxon>eudicotyledons</taxon>
        <taxon>Gunneridae</taxon>
        <taxon>Pentapetalae</taxon>
        <taxon>rosids</taxon>
        <taxon>fabids</taxon>
        <taxon>Fagales</taxon>
        <taxon>Myricaceae</taxon>
        <taxon>Morella</taxon>
    </lineage>
</organism>
<accession>A0A6A1W282</accession>
<comment type="catalytic activity">
    <reaction evidence="17">
        <text>L-seryl-[protein] + ATP = O-phospho-L-seryl-[protein] + ADP + H(+)</text>
        <dbReference type="Rhea" id="RHEA:17989"/>
        <dbReference type="Rhea" id="RHEA-COMP:9863"/>
        <dbReference type="Rhea" id="RHEA-COMP:11604"/>
        <dbReference type="ChEBI" id="CHEBI:15378"/>
        <dbReference type="ChEBI" id="CHEBI:29999"/>
        <dbReference type="ChEBI" id="CHEBI:30616"/>
        <dbReference type="ChEBI" id="CHEBI:83421"/>
        <dbReference type="ChEBI" id="CHEBI:456216"/>
        <dbReference type="EC" id="2.7.11.1"/>
    </reaction>
</comment>
<evidence type="ECO:0000256" key="11">
    <source>
        <dbReference type="ARBA" id="ARBA00022777"/>
    </source>
</evidence>
<proteinExistence type="inferred from homology"/>
<comment type="subcellular location">
    <subcellularLocation>
        <location evidence="1">Membrane</location>
        <topology evidence="1">Single-pass membrane protein</topology>
    </subcellularLocation>
</comment>
<keyword evidence="11 22" id="KW-0418">Kinase</keyword>
<evidence type="ECO:0000256" key="5">
    <source>
        <dbReference type="ARBA" id="ARBA00022614"/>
    </source>
</evidence>
<evidence type="ECO:0000256" key="10">
    <source>
        <dbReference type="ARBA" id="ARBA00022741"/>
    </source>
</evidence>
<name>A0A6A1W282_9ROSI</name>
<feature type="transmembrane region" description="Helical" evidence="19">
    <location>
        <begin position="252"/>
        <end position="279"/>
    </location>
</feature>
<dbReference type="InterPro" id="IPR032675">
    <property type="entry name" value="LRR_dom_sf"/>
</dbReference>
<keyword evidence="14 19" id="KW-0472">Membrane</keyword>
<evidence type="ECO:0000256" key="18">
    <source>
        <dbReference type="SAM" id="MobiDB-lite"/>
    </source>
</evidence>
<evidence type="ECO:0000256" key="20">
    <source>
        <dbReference type="SAM" id="SignalP"/>
    </source>
</evidence>
<dbReference type="PROSITE" id="PS51257">
    <property type="entry name" value="PROKAR_LIPOPROTEIN"/>
    <property type="match status" value="1"/>
</dbReference>
<dbReference type="Gene3D" id="3.80.10.10">
    <property type="entry name" value="Ribonuclease Inhibitor"/>
    <property type="match status" value="2"/>
</dbReference>
<dbReference type="Pfam" id="PF08263">
    <property type="entry name" value="LRRNT_2"/>
    <property type="match status" value="1"/>
</dbReference>
<dbReference type="InterPro" id="IPR013210">
    <property type="entry name" value="LRR_N_plant-typ"/>
</dbReference>
<evidence type="ECO:0000256" key="6">
    <source>
        <dbReference type="ARBA" id="ARBA00022679"/>
    </source>
</evidence>
<dbReference type="Gene3D" id="1.10.510.10">
    <property type="entry name" value="Transferase(Phosphotransferase) domain 1"/>
    <property type="match status" value="1"/>
</dbReference>
<evidence type="ECO:0000256" key="12">
    <source>
        <dbReference type="ARBA" id="ARBA00022840"/>
    </source>
</evidence>
<evidence type="ECO:0000256" key="4">
    <source>
        <dbReference type="ARBA" id="ARBA00022553"/>
    </source>
</evidence>
<comment type="similarity">
    <text evidence="2">Belongs to the protein kinase superfamily. Ser/Thr protein kinase family.</text>
</comment>
<protein>
    <recommendedName>
        <fullName evidence="3">non-specific serine/threonine protein kinase</fullName>
        <ecNumber evidence="3">2.7.11.1</ecNumber>
    </recommendedName>
</protein>
<dbReference type="FunFam" id="1.10.510.10:FF:000480">
    <property type="entry name" value="Pollen receptor-like kinase 1"/>
    <property type="match status" value="1"/>
</dbReference>
<dbReference type="Pfam" id="PF00560">
    <property type="entry name" value="LRR_1"/>
    <property type="match status" value="1"/>
</dbReference>
<sequence length="645" mass="71783">MVKGARLGSLTRAPSLTTLIFSLVVMLSCPVMSSSFGASDTEILLKFKGSLQHSNALNNWDPNVEPCERNRGNWAGVICLNGNVRGLQLENMGLMGTIDVDSLVSLRYLRTLSFMNNTFTGTMPTIKKLSALRSVYLSYNHFSGEIPDDAFAGMSLLKKVFLTNNEFTGKIPSSLATLPGLLVLRLDENKFQGHIPNFQQRDSLKKFNVSNNNLEGPIPASLSNLETSSFSGNEYLCGPPLESCESCSRRQLVLKIFIVVIMVVLFVAVVAALCSIFYLRKQSSVPLDRRPTLRDQMINVVASYPNQAGELKLPESTGHRRKVEHGKLSFIRDDRDKFGLQDLLKSSAEVLGSATFGSSYKATITGGQTLVVKRYRQMNNVGREEFNEHMRRLGTLSHPNLLPLVAYYYRREEKLLISDFVENGSLASLLHGKHNENQPPPDWPTRLRIIKGVARGLAYLYDAIPSLTLPHGHLKSSNVLLDESFEPLLADYALSPVINPDLSRQTMMAYKSPEYAQHGSITKKTDIWSFGVLILEILTGRFPENYLTQVHDTDTDLASWVNKMITGKRMSEVFDLDIGGAKSSKGELLKLLKIGLSCCEQEVERRLDIKDVVEKIEEFKEEESEGDNYASSVVNDGDANALRGV</sequence>
<dbReference type="EMBL" id="RXIC02000021">
    <property type="protein sequence ID" value="KAB1218227.1"/>
    <property type="molecule type" value="Genomic_DNA"/>
</dbReference>
<dbReference type="Pfam" id="PF13855">
    <property type="entry name" value="LRR_8"/>
    <property type="match status" value="1"/>
</dbReference>
<evidence type="ECO:0000313" key="22">
    <source>
        <dbReference type="EMBL" id="KAB1218227.1"/>
    </source>
</evidence>
<evidence type="ECO:0000256" key="19">
    <source>
        <dbReference type="SAM" id="Phobius"/>
    </source>
</evidence>
<dbReference type="PROSITE" id="PS50011">
    <property type="entry name" value="PROTEIN_KINASE_DOM"/>
    <property type="match status" value="1"/>
</dbReference>
<evidence type="ECO:0000256" key="17">
    <source>
        <dbReference type="ARBA" id="ARBA00048679"/>
    </source>
</evidence>
<feature type="signal peptide" evidence="20">
    <location>
        <begin position="1"/>
        <end position="33"/>
    </location>
</feature>
<dbReference type="OrthoDB" id="418615at2759"/>
<evidence type="ECO:0000256" key="8">
    <source>
        <dbReference type="ARBA" id="ARBA00022729"/>
    </source>
</evidence>
<comment type="caution">
    <text evidence="22">The sequence shown here is derived from an EMBL/GenBank/DDBJ whole genome shotgun (WGS) entry which is preliminary data.</text>
</comment>
<evidence type="ECO:0000256" key="15">
    <source>
        <dbReference type="ARBA" id="ARBA00023170"/>
    </source>
</evidence>
<evidence type="ECO:0000259" key="21">
    <source>
        <dbReference type="PROSITE" id="PS50011"/>
    </source>
</evidence>
<keyword evidence="13 19" id="KW-1133">Transmembrane helix</keyword>
<dbReference type="Gene3D" id="3.30.200.20">
    <property type="entry name" value="Phosphorylase Kinase, domain 1"/>
    <property type="match status" value="1"/>
</dbReference>
<evidence type="ECO:0000256" key="2">
    <source>
        <dbReference type="ARBA" id="ARBA00008684"/>
    </source>
</evidence>
<dbReference type="SUPFAM" id="SSF52058">
    <property type="entry name" value="L domain-like"/>
    <property type="match status" value="1"/>
</dbReference>
<dbReference type="InterPro" id="IPR001611">
    <property type="entry name" value="Leu-rich_rpt"/>
</dbReference>
<dbReference type="FunFam" id="3.30.200.20:FF:000307">
    <property type="entry name" value="pollen receptor-like kinase 1"/>
    <property type="match status" value="1"/>
</dbReference>
<evidence type="ECO:0000313" key="23">
    <source>
        <dbReference type="Proteomes" id="UP000516437"/>
    </source>
</evidence>
<feature type="chain" id="PRO_5025467699" description="non-specific serine/threonine protein kinase" evidence="20">
    <location>
        <begin position="34"/>
        <end position="645"/>
    </location>
</feature>
<evidence type="ECO:0000256" key="13">
    <source>
        <dbReference type="ARBA" id="ARBA00022989"/>
    </source>
</evidence>
<evidence type="ECO:0000256" key="7">
    <source>
        <dbReference type="ARBA" id="ARBA00022692"/>
    </source>
</evidence>
<evidence type="ECO:0000256" key="9">
    <source>
        <dbReference type="ARBA" id="ARBA00022737"/>
    </source>
</evidence>
<feature type="domain" description="Protein kinase" evidence="21">
    <location>
        <begin position="345"/>
        <end position="620"/>
    </location>
</feature>
<dbReference type="InterPro" id="IPR000719">
    <property type="entry name" value="Prot_kinase_dom"/>
</dbReference>
<dbReference type="EC" id="2.7.11.1" evidence="3"/>
<keyword evidence="8 20" id="KW-0732">Signal</keyword>
<keyword evidence="6" id="KW-0808">Transferase</keyword>
<dbReference type="AlphaFoldDB" id="A0A6A1W282"/>
<keyword evidence="10" id="KW-0547">Nucleotide-binding</keyword>
<keyword evidence="12" id="KW-0067">ATP-binding</keyword>
<evidence type="ECO:0000256" key="3">
    <source>
        <dbReference type="ARBA" id="ARBA00012513"/>
    </source>
</evidence>
<dbReference type="Pfam" id="PF07714">
    <property type="entry name" value="PK_Tyr_Ser-Thr"/>
    <property type="match status" value="1"/>
</dbReference>
<dbReference type="GO" id="GO:0005524">
    <property type="term" value="F:ATP binding"/>
    <property type="evidence" value="ECO:0007669"/>
    <property type="project" value="UniProtKB-KW"/>
</dbReference>
<dbReference type="GO" id="GO:0004674">
    <property type="term" value="F:protein serine/threonine kinase activity"/>
    <property type="evidence" value="ECO:0007669"/>
    <property type="project" value="UniProtKB-EC"/>
</dbReference>
<keyword evidence="15 22" id="KW-0675">Receptor</keyword>
<dbReference type="GO" id="GO:0016020">
    <property type="term" value="C:membrane"/>
    <property type="evidence" value="ECO:0007669"/>
    <property type="project" value="UniProtKB-SubCell"/>
</dbReference>
<feature type="region of interest" description="Disordered" evidence="18">
    <location>
        <begin position="624"/>
        <end position="645"/>
    </location>
</feature>
<evidence type="ECO:0000256" key="1">
    <source>
        <dbReference type="ARBA" id="ARBA00004167"/>
    </source>
</evidence>
<reference evidence="22 23" key="1">
    <citation type="journal article" date="2019" name="Plant Biotechnol. J.">
        <title>The red bayberry genome and genetic basis of sex determination.</title>
        <authorList>
            <person name="Jia H.M."/>
            <person name="Jia H.J."/>
            <person name="Cai Q.L."/>
            <person name="Wang Y."/>
            <person name="Zhao H.B."/>
            <person name="Yang W.F."/>
            <person name="Wang G.Y."/>
            <person name="Li Y.H."/>
            <person name="Zhan D.L."/>
            <person name="Shen Y.T."/>
            <person name="Niu Q.F."/>
            <person name="Chang L."/>
            <person name="Qiu J."/>
            <person name="Zhao L."/>
            <person name="Xie H.B."/>
            <person name="Fu W.Y."/>
            <person name="Jin J."/>
            <person name="Li X.W."/>
            <person name="Jiao Y."/>
            <person name="Zhou C.C."/>
            <person name="Tu T."/>
            <person name="Chai C.Y."/>
            <person name="Gao J.L."/>
            <person name="Fan L.J."/>
            <person name="van de Weg E."/>
            <person name="Wang J.Y."/>
            <person name="Gao Z.S."/>
        </authorList>
    </citation>
    <scope>NUCLEOTIDE SEQUENCE [LARGE SCALE GENOMIC DNA]</scope>
    <source>
        <tissue evidence="22">Leaves</tissue>
    </source>
</reference>
<keyword evidence="7 19" id="KW-0812">Transmembrane</keyword>
<dbReference type="PANTHER" id="PTHR48007">
    <property type="entry name" value="LEUCINE-RICH REPEAT RECEPTOR-LIKE PROTEIN KINASE PXC1"/>
    <property type="match status" value="1"/>
</dbReference>
<keyword evidence="9" id="KW-0677">Repeat</keyword>
<dbReference type="SUPFAM" id="SSF56112">
    <property type="entry name" value="Protein kinase-like (PK-like)"/>
    <property type="match status" value="1"/>
</dbReference>
<dbReference type="InterPro" id="IPR011009">
    <property type="entry name" value="Kinase-like_dom_sf"/>
</dbReference>
<keyword evidence="5" id="KW-0433">Leucine-rich repeat</keyword>